<organism evidence="2 3">
    <name type="scientific">Marasmius crinis-equi</name>
    <dbReference type="NCBI Taxonomy" id="585013"/>
    <lineage>
        <taxon>Eukaryota</taxon>
        <taxon>Fungi</taxon>
        <taxon>Dikarya</taxon>
        <taxon>Basidiomycota</taxon>
        <taxon>Agaricomycotina</taxon>
        <taxon>Agaricomycetes</taxon>
        <taxon>Agaricomycetidae</taxon>
        <taxon>Agaricales</taxon>
        <taxon>Marasmiineae</taxon>
        <taxon>Marasmiaceae</taxon>
        <taxon>Marasmius</taxon>
    </lineage>
</organism>
<dbReference type="Pfam" id="PF01965">
    <property type="entry name" value="DJ-1_PfpI"/>
    <property type="match status" value="1"/>
</dbReference>
<evidence type="ECO:0000259" key="1">
    <source>
        <dbReference type="Pfam" id="PF01965"/>
    </source>
</evidence>
<feature type="domain" description="DJ-1/PfpI" evidence="1">
    <location>
        <begin position="46"/>
        <end position="192"/>
    </location>
</feature>
<reference evidence="2 3" key="1">
    <citation type="submission" date="2024-02" db="EMBL/GenBank/DDBJ databases">
        <title>A draft genome for the cacao thread blight pathogen Marasmius crinis-equi.</title>
        <authorList>
            <person name="Cohen S.P."/>
            <person name="Baruah I.K."/>
            <person name="Amoako-Attah I."/>
            <person name="Bukari Y."/>
            <person name="Meinhardt L.W."/>
            <person name="Bailey B.A."/>
        </authorList>
    </citation>
    <scope>NUCLEOTIDE SEQUENCE [LARGE SCALE GENOMIC DNA]</scope>
    <source>
        <strain evidence="2 3">GH-76</strain>
    </source>
</reference>
<gene>
    <name evidence="2" type="ORF">V5O48_000916</name>
</gene>
<accession>A0ABR3FZY2</accession>
<protein>
    <recommendedName>
        <fullName evidence="1">DJ-1/PfpI domain-containing protein</fullName>
    </recommendedName>
</protein>
<dbReference type="PANTHER" id="PTHR43130">
    <property type="entry name" value="ARAC-FAMILY TRANSCRIPTIONAL REGULATOR"/>
    <property type="match status" value="1"/>
</dbReference>
<dbReference type="CDD" id="cd03139">
    <property type="entry name" value="GATase1_PfpI_2"/>
    <property type="match status" value="1"/>
</dbReference>
<dbReference type="PANTHER" id="PTHR43130:SF15">
    <property type="entry name" value="THIJ_PFPI FAMILY PROTEIN (AFU_ORTHOLOGUE AFUA_5G14240)"/>
    <property type="match status" value="1"/>
</dbReference>
<dbReference type="InterPro" id="IPR052158">
    <property type="entry name" value="INH-QAR"/>
</dbReference>
<evidence type="ECO:0000313" key="3">
    <source>
        <dbReference type="Proteomes" id="UP001465976"/>
    </source>
</evidence>
<name>A0ABR3FZY2_9AGAR</name>
<dbReference type="Proteomes" id="UP001465976">
    <property type="component" value="Unassembled WGS sequence"/>
</dbReference>
<dbReference type="InterPro" id="IPR002818">
    <property type="entry name" value="DJ-1/PfpI"/>
</dbReference>
<dbReference type="InterPro" id="IPR029062">
    <property type="entry name" value="Class_I_gatase-like"/>
</dbReference>
<dbReference type="EMBL" id="JBAHYK010000016">
    <property type="protein sequence ID" value="KAL0581127.1"/>
    <property type="molecule type" value="Genomic_DNA"/>
</dbReference>
<dbReference type="SUPFAM" id="SSF52317">
    <property type="entry name" value="Class I glutamine amidotransferase-like"/>
    <property type="match status" value="1"/>
</dbReference>
<sequence>MSSSEVKILRLAVCLYPHCTTTDWQGPVEMLCIFNSTNRKLFGSFYKHLPNTAIEADFLSHNMDPVTPTQGAKVLPSMTYEEGLKTNFDILLIPGGPSPREGPPDIREFLKVKAPQTKYVLSVCTGSWQLAVAGLLEGKRATTNKAWYKVIVEDTKDLNITWVPKARWVVNDDKHIWTSSGVTAGIDLAYAFLIHLFGEPFADEVKGLVEFSTSKDSEDDEFAVYYGLA</sequence>
<keyword evidence="3" id="KW-1185">Reference proteome</keyword>
<dbReference type="Gene3D" id="3.40.50.880">
    <property type="match status" value="1"/>
</dbReference>
<evidence type="ECO:0000313" key="2">
    <source>
        <dbReference type="EMBL" id="KAL0581127.1"/>
    </source>
</evidence>
<comment type="caution">
    <text evidence="2">The sequence shown here is derived from an EMBL/GenBank/DDBJ whole genome shotgun (WGS) entry which is preliminary data.</text>
</comment>
<proteinExistence type="predicted"/>